<keyword evidence="5" id="KW-1185">Reference proteome</keyword>
<proteinExistence type="predicted"/>
<feature type="region of interest" description="Disordered" evidence="1">
    <location>
        <begin position="168"/>
        <end position="204"/>
    </location>
</feature>
<feature type="compositionally biased region" description="Basic and acidic residues" evidence="1">
    <location>
        <begin position="295"/>
        <end position="306"/>
    </location>
</feature>
<keyword evidence="2" id="KW-0472">Membrane</keyword>
<reference evidence="4 5" key="1">
    <citation type="journal article" date="2021" name="Nat. Commun.">
        <title>Genetic determinants of endophytism in the Arabidopsis root mycobiome.</title>
        <authorList>
            <person name="Mesny F."/>
            <person name="Miyauchi S."/>
            <person name="Thiergart T."/>
            <person name="Pickel B."/>
            <person name="Atanasova L."/>
            <person name="Karlsson M."/>
            <person name="Huettel B."/>
            <person name="Barry K.W."/>
            <person name="Haridas S."/>
            <person name="Chen C."/>
            <person name="Bauer D."/>
            <person name="Andreopoulos W."/>
            <person name="Pangilinan J."/>
            <person name="LaButti K."/>
            <person name="Riley R."/>
            <person name="Lipzen A."/>
            <person name="Clum A."/>
            <person name="Drula E."/>
            <person name="Henrissat B."/>
            <person name="Kohler A."/>
            <person name="Grigoriev I.V."/>
            <person name="Martin F.M."/>
            <person name="Hacquard S."/>
        </authorList>
    </citation>
    <scope>NUCLEOTIDE SEQUENCE [LARGE SCALE GENOMIC DNA]</scope>
    <source>
        <strain evidence="4 5">MPI-SDFR-AT-0080</strain>
    </source>
</reference>
<evidence type="ECO:0000256" key="1">
    <source>
        <dbReference type="SAM" id="MobiDB-lite"/>
    </source>
</evidence>
<feature type="region of interest" description="Disordered" evidence="1">
    <location>
        <begin position="257"/>
        <end position="306"/>
    </location>
</feature>
<dbReference type="EMBL" id="JAGTJR010000036">
    <property type="protein sequence ID" value="KAH7036235.1"/>
    <property type="molecule type" value="Genomic_DNA"/>
</dbReference>
<name>A0ABQ8FZ34_9PEZI</name>
<keyword evidence="3" id="KW-0732">Signal</keyword>
<evidence type="ECO:0000313" key="5">
    <source>
        <dbReference type="Proteomes" id="UP000774617"/>
    </source>
</evidence>
<protein>
    <submittedName>
        <fullName evidence="4">Uncharacterized protein</fullName>
    </submittedName>
</protein>
<keyword evidence="2" id="KW-1133">Transmembrane helix</keyword>
<evidence type="ECO:0000313" key="4">
    <source>
        <dbReference type="EMBL" id="KAH7036235.1"/>
    </source>
</evidence>
<dbReference type="Proteomes" id="UP000774617">
    <property type="component" value="Unassembled WGS sequence"/>
</dbReference>
<feature type="signal peptide" evidence="3">
    <location>
        <begin position="1"/>
        <end position="36"/>
    </location>
</feature>
<sequence length="306" mass="32367">MVPPAMSPPAVDATHFRPNFLLSILFLTPCALVVIAQDGVVPRCYYPDGTIAPNDYACHLNTSESFCCTTNVSCLDNKICDVLNPTQYRFNRGTCTDKTWTSDECPNFCLAQAPDYGAGVIRCSNGDGKVCCDVDNKDSTATCCQDGSNLFALAGGWGPFRTIDESAVSSTRIMEPSPSTAATGSARTSAAEATAANADSGDRGGSLQTGAIIGIAIGGITGAGALGALAFWRVRKSKRKQVVPGASELDGYEMRHEMKAEESAAHEISGREVPIELSSGDERHEMEGSSPLDQKLAKGRRDQAKP</sequence>
<evidence type="ECO:0000256" key="2">
    <source>
        <dbReference type="SAM" id="Phobius"/>
    </source>
</evidence>
<organism evidence="4 5">
    <name type="scientific">Macrophomina phaseolina</name>
    <dbReference type="NCBI Taxonomy" id="35725"/>
    <lineage>
        <taxon>Eukaryota</taxon>
        <taxon>Fungi</taxon>
        <taxon>Dikarya</taxon>
        <taxon>Ascomycota</taxon>
        <taxon>Pezizomycotina</taxon>
        <taxon>Dothideomycetes</taxon>
        <taxon>Dothideomycetes incertae sedis</taxon>
        <taxon>Botryosphaeriales</taxon>
        <taxon>Botryosphaeriaceae</taxon>
        <taxon>Macrophomina</taxon>
    </lineage>
</organism>
<feature type="compositionally biased region" description="Basic and acidic residues" evidence="1">
    <location>
        <begin position="257"/>
        <end position="287"/>
    </location>
</feature>
<feature type="compositionally biased region" description="Low complexity" evidence="1">
    <location>
        <begin position="177"/>
        <end position="198"/>
    </location>
</feature>
<keyword evidence="2" id="KW-0812">Transmembrane</keyword>
<comment type="caution">
    <text evidence="4">The sequence shown here is derived from an EMBL/GenBank/DDBJ whole genome shotgun (WGS) entry which is preliminary data.</text>
</comment>
<accession>A0ABQ8FZ34</accession>
<feature type="transmembrane region" description="Helical" evidence="2">
    <location>
        <begin position="211"/>
        <end position="232"/>
    </location>
</feature>
<evidence type="ECO:0000256" key="3">
    <source>
        <dbReference type="SAM" id="SignalP"/>
    </source>
</evidence>
<feature type="chain" id="PRO_5045592663" evidence="3">
    <location>
        <begin position="37"/>
        <end position="306"/>
    </location>
</feature>
<gene>
    <name evidence="4" type="ORF">B0J12DRAFT_678618</name>
</gene>